<evidence type="ECO:0000256" key="1">
    <source>
        <dbReference type="SAM" id="MobiDB-lite"/>
    </source>
</evidence>
<feature type="chain" id="PRO_5030820762" evidence="2">
    <location>
        <begin position="26"/>
        <end position="440"/>
    </location>
</feature>
<keyword evidence="2" id="KW-0732">Signal</keyword>
<dbReference type="RefSeq" id="WP_090965778.1">
    <property type="nucleotide sequence ID" value="NZ_FOOA01000021.1"/>
</dbReference>
<dbReference type="OrthoDB" id="9770043at2"/>
<gene>
    <name evidence="4" type="ORF">GGR05_003295</name>
</gene>
<dbReference type="Proteomes" id="UP000531216">
    <property type="component" value="Unassembled WGS sequence"/>
</dbReference>
<feature type="compositionally biased region" description="Low complexity" evidence="1">
    <location>
        <begin position="80"/>
        <end position="93"/>
    </location>
</feature>
<evidence type="ECO:0000256" key="2">
    <source>
        <dbReference type="SAM" id="SignalP"/>
    </source>
</evidence>
<evidence type="ECO:0000259" key="3">
    <source>
        <dbReference type="Pfam" id="PF07995"/>
    </source>
</evidence>
<feature type="compositionally biased region" description="Low complexity" evidence="1">
    <location>
        <begin position="42"/>
        <end position="57"/>
    </location>
</feature>
<dbReference type="InterPro" id="IPR011042">
    <property type="entry name" value="6-blade_b-propeller_TolB-like"/>
</dbReference>
<dbReference type="PANTHER" id="PTHR19328:SF75">
    <property type="entry name" value="ALDOSE SUGAR DEHYDROGENASE YLII"/>
    <property type="match status" value="1"/>
</dbReference>
<dbReference type="Gene3D" id="2.120.10.30">
    <property type="entry name" value="TolB, C-terminal domain"/>
    <property type="match status" value="1"/>
</dbReference>
<dbReference type="Pfam" id="PF07995">
    <property type="entry name" value="GSDH"/>
    <property type="match status" value="1"/>
</dbReference>
<dbReference type="PANTHER" id="PTHR19328">
    <property type="entry name" value="HEDGEHOG-INTERACTING PROTEIN"/>
    <property type="match status" value="1"/>
</dbReference>
<feature type="region of interest" description="Disordered" evidence="1">
    <location>
        <begin position="29"/>
        <end position="57"/>
    </location>
</feature>
<feature type="region of interest" description="Disordered" evidence="1">
    <location>
        <begin position="69"/>
        <end position="93"/>
    </location>
</feature>
<evidence type="ECO:0000313" key="5">
    <source>
        <dbReference type="Proteomes" id="UP000531216"/>
    </source>
</evidence>
<organism evidence="4 5">
    <name type="scientific">Aureimonas phyllosphaerae</name>
    <dbReference type="NCBI Taxonomy" id="1166078"/>
    <lineage>
        <taxon>Bacteria</taxon>
        <taxon>Pseudomonadati</taxon>
        <taxon>Pseudomonadota</taxon>
        <taxon>Alphaproteobacteria</taxon>
        <taxon>Hyphomicrobiales</taxon>
        <taxon>Aurantimonadaceae</taxon>
        <taxon>Aureimonas</taxon>
    </lineage>
</organism>
<proteinExistence type="predicted"/>
<name>A0A7W6BVL3_9HYPH</name>
<dbReference type="InterPro" id="IPR011041">
    <property type="entry name" value="Quinoprot_gluc/sorb_DH_b-prop"/>
</dbReference>
<accession>A0A7W6BVL3</accession>
<keyword evidence="5" id="KW-1185">Reference proteome</keyword>
<feature type="signal peptide" evidence="2">
    <location>
        <begin position="1"/>
        <end position="25"/>
    </location>
</feature>
<evidence type="ECO:0000313" key="4">
    <source>
        <dbReference type="EMBL" id="MBB3937130.1"/>
    </source>
</evidence>
<dbReference type="EMBL" id="JACIDO010000007">
    <property type="protein sequence ID" value="MBB3937130.1"/>
    <property type="molecule type" value="Genomic_DNA"/>
</dbReference>
<comment type="caution">
    <text evidence="4">The sequence shown here is derived from an EMBL/GenBank/DDBJ whole genome shotgun (WGS) entry which is preliminary data.</text>
</comment>
<protein>
    <submittedName>
        <fullName evidence="4">Glucose/arabinose dehydrogenase</fullName>
    </submittedName>
</protein>
<dbReference type="AlphaFoldDB" id="A0A7W6BVL3"/>
<sequence length="440" mass="46270">MRLTLRSGGLGLLLAGTLLATGALAQDTNSQGERLPHVDGNAPATGTASSTQGAAAGQPIETEAANAPDQQPAFAGQTRAPQPTEQPEVTTETVAEGLPNLWALEFMPDGRMLVTAKEGKLMILPAMGQEGEPIEVSGVPEVDSREQGGLLDVALGPNFASDGMIYFTFSEPRGAEGNGTALASAKLTTADGSAKLDDVKVIFQQMPSYEGNKHFGSRIVFDGEGKIFLGVGERSDDPIRDQAQDLNSGLGKVFRINADGSIPADNPFVNQDNAQDAIWSYGHRNIQSAALDADGRLWTIEHGPRGGDELNAPEAGKNYGWPVITYGIEYGGAEVNEGITAKDGMEQPAYYWDPVIGPSGMALYQGSEFPEWENAFLVGGLVTQGLVVLSMNGEGRVATEARVPLEARIRDVKVGPDGAVYAVTETRGGGGSTIVRLTKA</sequence>
<dbReference type="SUPFAM" id="SSF50952">
    <property type="entry name" value="Soluble quinoprotein glucose dehydrogenase"/>
    <property type="match status" value="1"/>
</dbReference>
<reference evidence="4 5" key="1">
    <citation type="submission" date="2020-08" db="EMBL/GenBank/DDBJ databases">
        <title>Genomic Encyclopedia of Type Strains, Phase IV (KMG-IV): sequencing the most valuable type-strain genomes for metagenomic binning, comparative biology and taxonomic classification.</title>
        <authorList>
            <person name="Goeker M."/>
        </authorList>
    </citation>
    <scope>NUCLEOTIDE SEQUENCE [LARGE SCALE GENOMIC DNA]</scope>
    <source>
        <strain evidence="4 5">DSM 25024</strain>
    </source>
</reference>
<dbReference type="InterPro" id="IPR012938">
    <property type="entry name" value="Glc/Sorbosone_DH"/>
</dbReference>
<feature type="domain" description="Glucose/Sorbosone dehydrogenase" evidence="3">
    <location>
        <begin position="100"/>
        <end position="429"/>
    </location>
</feature>